<feature type="non-terminal residue" evidence="2">
    <location>
        <position position="184"/>
    </location>
</feature>
<sequence>NQYLWNPITQSKRLLPGARLGTTDETSSSLLPMARLATTDETSWLLANGTLPSSRKSVNGKTCQHVRVGGQCLWFSEPTFERSWEEANSHCEAKVNGAKLASLEDPYTVLYYVRGRFGDLLSFWVGGSDSKIEGRWEWLNGQPISTDHRSFPWLRGEPNGIKHEDCLEINYHGHYNDVTCYSER</sequence>
<dbReference type="SMART" id="SM00034">
    <property type="entry name" value="CLECT"/>
    <property type="match status" value="1"/>
</dbReference>
<dbReference type="PROSITE" id="PS50041">
    <property type="entry name" value="C_TYPE_LECTIN_2"/>
    <property type="match status" value="1"/>
</dbReference>
<accession>A0AAV2RFT4</accession>
<comment type="caution">
    <text evidence="2">The sequence shown here is derived from an EMBL/GenBank/DDBJ whole genome shotgun (WGS) entry which is preliminary data.</text>
</comment>
<dbReference type="InterPro" id="IPR050111">
    <property type="entry name" value="C-type_lectin/snaclec_domain"/>
</dbReference>
<gene>
    <name evidence="2" type="ORF">MNOR_LOCUS24711</name>
</gene>
<evidence type="ECO:0000313" key="2">
    <source>
        <dbReference type="EMBL" id="CAL4124708.1"/>
    </source>
</evidence>
<dbReference type="AlphaFoldDB" id="A0AAV2RFT4"/>
<dbReference type="SUPFAM" id="SSF56436">
    <property type="entry name" value="C-type lectin-like"/>
    <property type="match status" value="1"/>
</dbReference>
<dbReference type="InterPro" id="IPR016186">
    <property type="entry name" value="C-type_lectin-like/link_sf"/>
</dbReference>
<evidence type="ECO:0000313" key="3">
    <source>
        <dbReference type="Proteomes" id="UP001497623"/>
    </source>
</evidence>
<evidence type="ECO:0000259" key="1">
    <source>
        <dbReference type="PROSITE" id="PS50041"/>
    </source>
</evidence>
<name>A0AAV2RFT4_MEGNR</name>
<organism evidence="2 3">
    <name type="scientific">Meganyctiphanes norvegica</name>
    <name type="common">Northern krill</name>
    <name type="synonym">Thysanopoda norvegica</name>
    <dbReference type="NCBI Taxonomy" id="48144"/>
    <lineage>
        <taxon>Eukaryota</taxon>
        <taxon>Metazoa</taxon>
        <taxon>Ecdysozoa</taxon>
        <taxon>Arthropoda</taxon>
        <taxon>Crustacea</taxon>
        <taxon>Multicrustacea</taxon>
        <taxon>Malacostraca</taxon>
        <taxon>Eumalacostraca</taxon>
        <taxon>Eucarida</taxon>
        <taxon>Euphausiacea</taxon>
        <taxon>Euphausiidae</taxon>
        <taxon>Meganyctiphanes</taxon>
    </lineage>
</organism>
<dbReference type="Gene3D" id="3.10.100.10">
    <property type="entry name" value="Mannose-Binding Protein A, subunit A"/>
    <property type="match status" value="1"/>
</dbReference>
<dbReference type="EMBL" id="CAXKWB010022895">
    <property type="protein sequence ID" value="CAL4124708.1"/>
    <property type="molecule type" value="Genomic_DNA"/>
</dbReference>
<feature type="non-terminal residue" evidence="2">
    <location>
        <position position="1"/>
    </location>
</feature>
<protein>
    <recommendedName>
        <fullName evidence="1">C-type lectin domain-containing protein</fullName>
    </recommendedName>
</protein>
<keyword evidence="3" id="KW-1185">Reference proteome</keyword>
<reference evidence="2 3" key="1">
    <citation type="submission" date="2024-05" db="EMBL/GenBank/DDBJ databases">
        <authorList>
            <person name="Wallberg A."/>
        </authorList>
    </citation>
    <scope>NUCLEOTIDE SEQUENCE [LARGE SCALE GENOMIC DNA]</scope>
</reference>
<dbReference type="PANTHER" id="PTHR22803">
    <property type="entry name" value="MANNOSE, PHOSPHOLIPASE, LECTIN RECEPTOR RELATED"/>
    <property type="match status" value="1"/>
</dbReference>
<dbReference type="InterPro" id="IPR001304">
    <property type="entry name" value="C-type_lectin-like"/>
</dbReference>
<proteinExistence type="predicted"/>
<dbReference type="Proteomes" id="UP001497623">
    <property type="component" value="Unassembled WGS sequence"/>
</dbReference>
<dbReference type="Pfam" id="PF00059">
    <property type="entry name" value="Lectin_C"/>
    <property type="match status" value="1"/>
</dbReference>
<dbReference type="CDD" id="cd00037">
    <property type="entry name" value="CLECT"/>
    <property type="match status" value="1"/>
</dbReference>
<dbReference type="InterPro" id="IPR016187">
    <property type="entry name" value="CTDL_fold"/>
</dbReference>
<feature type="domain" description="C-type lectin" evidence="1">
    <location>
        <begin position="68"/>
        <end position="184"/>
    </location>
</feature>